<feature type="signal peptide" evidence="7">
    <location>
        <begin position="1"/>
        <end position="16"/>
    </location>
</feature>
<gene>
    <name evidence="8" type="ORF">KFE25_005930</name>
</gene>
<evidence type="ECO:0000256" key="6">
    <source>
        <dbReference type="RuleBase" id="RU003479"/>
    </source>
</evidence>
<dbReference type="PANTHER" id="PTHR10772:SF63">
    <property type="entry name" value="20 KDA CHAPERONIN, CHLOROPLASTIC"/>
    <property type="match status" value="1"/>
</dbReference>
<dbReference type="Gene3D" id="2.30.33.40">
    <property type="entry name" value="GroES chaperonin"/>
    <property type="match status" value="2"/>
</dbReference>
<dbReference type="InterPro" id="IPR037124">
    <property type="entry name" value="Chaperonin_GroES_sf"/>
</dbReference>
<keyword evidence="2 6" id="KW-0143">Chaperone</keyword>
<reference evidence="8" key="1">
    <citation type="submission" date="2021-05" db="EMBL/GenBank/DDBJ databases">
        <title>The genome of the haptophyte Pavlova lutheri (Diacronema luteri, Pavlovales) - a model for lipid biosynthesis in eukaryotic algae.</title>
        <authorList>
            <person name="Hulatt C.J."/>
            <person name="Posewitz M.C."/>
        </authorList>
    </citation>
    <scope>NUCLEOTIDE SEQUENCE</scope>
    <source>
        <strain evidence="8">NIVA-4/92</strain>
    </source>
</reference>
<dbReference type="PRINTS" id="PR00297">
    <property type="entry name" value="CHAPERONIN10"/>
</dbReference>
<dbReference type="CDD" id="cd00320">
    <property type="entry name" value="cpn10"/>
    <property type="match status" value="2"/>
</dbReference>
<dbReference type="EMBL" id="JAGTXO010000002">
    <property type="protein sequence ID" value="KAG8469475.1"/>
    <property type="molecule type" value="Genomic_DNA"/>
</dbReference>
<dbReference type="InterPro" id="IPR020818">
    <property type="entry name" value="Chaperonin_GroES"/>
</dbReference>
<evidence type="ECO:0000313" key="9">
    <source>
        <dbReference type="Proteomes" id="UP000751190"/>
    </source>
</evidence>
<feature type="chain" id="PRO_5035148171" description="20 kDa chaperonin, chloroplastic" evidence="7">
    <location>
        <begin position="17"/>
        <end position="251"/>
    </location>
</feature>
<evidence type="ECO:0000256" key="3">
    <source>
        <dbReference type="ARBA" id="ARBA00031971"/>
    </source>
</evidence>
<evidence type="ECO:0000256" key="1">
    <source>
        <dbReference type="ARBA" id="ARBA00006975"/>
    </source>
</evidence>
<dbReference type="SMART" id="SM00883">
    <property type="entry name" value="Cpn10"/>
    <property type="match status" value="2"/>
</dbReference>
<accession>A0A8J6CGT7</accession>
<dbReference type="Pfam" id="PF00166">
    <property type="entry name" value="Cpn10"/>
    <property type="match status" value="2"/>
</dbReference>
<dbReference type="SUPFAM" id="SSF50129">
    <property type="entry name" value="GroES-like"/>
    <property type="match status" value="2"/>
</dbReference>
<evidence type="ECO:0000313" key="8">
    <source>
        <dbReference type="EMBL" id="KAG8469475.1"/>
    </source>
</evidence>
<dbReference type="OMA" id="DIRVNDY"/>
<dbReference type="GO" id="GO:0051082">
    <property type="term" value="F:unfolded protein binding"/>
    <property type="evidence" value="ECO:0007669"/>
    <property type="project" value="TreeGrafter"/>
</dbReference>
<protein>
    <recommendedName>
        <fullName evidence="4">20 kDa chaperonin, chloroplastic</fullName>
    </recommendedName>
    <alternativeName>
        <fullName evidence="3">Chaperonin 10</fullName>
    </alternativeName>
    <alternativeName>
        <fullName evidence="5">Protein Cpn21</fullName>
    </alternativeName>
</protein>
<dbReference type="AlphaFoldDB" id="A0A8J6CGT7"/>
<dbReference type="GO" id="GO:0044183">
    <property type="term" value="F:protein folding chaperone"/>
    <property type="evidence" value="ECO:0007669"/>
    <property type="project" value="InterPro"/>
</dbReference>
<dbReference type="GO" id="GO:0005524">
    <property type="term" value="F:ATP binding"/>
    <property type="evidence" value="ECO:0007669"/>
    <property type="project" value="InterPro"/>
</dbReference>
<comment type="similarity">
    <text evidence="1 6">Belongs to the GroES chaperonin family.</text>
</comment>
<dbReference type="Proteomes" id="UP000751190">
    <property type="component" value="Unassembled WGS sequence"/>
</dbReference>
<dbReference type="GO" id="GO:0046872">
    <property type="term" value="F:metal ion binding"/>
    <property type="evidence" value="ECO:0007669"/>
    <property type="project" value="TreeGrafter"/>
</dbReference>
<dbReference type="InterPro" id="IPR011032">
    <property type="entry name" value="GroES-like_sf"/>
</dbReference>
<comment type="caution">
    <text evidence="8">The sequence shown here is derived from an EMBL/GenBank/DDBJ whole genome shotgun (WGS) entry which is preliminary data.</text>
</comment>
<keyword evidence="7" id="KW-0732">Signal</keyword>
<evidence type="ECO:0000256" key="5">
    <source>
        <dbReference type="ARBA" id="ARBA00079398"/>
    </source>
</evidence>
<keyword evidence="9" id="KW-1185">Reference proteome</keyword>
<dbReference type="OrthoDB" id="184876at2759"/>
<dbReference type="FunFam" id="2.30.33.40:FF:000001">
    <property type="entry name" value="10 kDa chaperonin"/>
    <property type="match status" value="2"/>
</dbReference>
<evidence type="ECO:0000256" key="7">
    <source>
        <dbReference type="SAM" id="SignalP"/>
    </source>
</evidence>
<sequence length="251" mass="26875">MIRAVLLLAASSACEAFRTTAFSTGAVQTPVTARDRRPARAADVVMGDYTLDNMVLDGPLQPLKDQVLVKLAGAEKQTKGGLFLTGEMTDKPTRGTVVAAGPGKPHPYTDVMITNPIKAGDTILFGSYTGTKVKYCQDDHVMLSMDEVLATVTDKGVVPVRDRAMLKPIEKPVETSTGIVLTKEASKAQEVPNQGEVIAVGEGRFTAKGTLDPVPMKVGDKVMYTKYGGIDVEYEGQKLVFVFAADCLAKY</sequence>
<dbReference type="PANTHER" id="PTHR10772">
    <property type="entry name" value="10 KDA HEAT SHOCK PROTEIN"/>
    <property type="match status" value="1"/>
</dbReference>
<dbReference type="GO" id="GO:0051087">
    <property type="term" value="F:protein-folding chaperone binding"/>
    <property type="evidence" value="ECO:0007669"/>
    <property type="project" value="TreeGrafter"/>
</dbReference>
<name>A0A8J6CGT7_DIALT</name>
<evidence type="ECO:0000256" key="2">
    <source>
        <dbReference type="ARBA" id="ARBA00023186"/>
    </source>
</evidence>
<proteinExistence type="inferred from homology"/>
<evidence type="ECO:0000256" key="4">
    <source>
        <dbReference type="ARBA" id="ARBA00073031"/>
    </source>
</evidence>
<organism evidence="8 9">
    <name type="scientific">Diacronema lutheri</name>
    <name type="common">Unicellular marine alga</name>
    <name type="synonym">Monochrysis lutheri</name>
    <dbReference type="NCBI Taxonomy" id="2081491"/>
    <lineage>
        <taxon>Eukaryota</taxon>
        <taxon>Haptista</taxon>
        <taxon>Haptophyta</taxon>
        <taxon>Pavlovophyceae</taxon>
        <taxon>Pavlovales</taxon>
        <taxon>Pavlovaceae</taxon>
        <taxon>Diacronema</taxon>
    </lineage>
</organism>